<protein>
    <submittedName>
        <fullName evidence="3">C2 domain containing protein</fullName>
    </submittedName>
</protein>
<dbReference type="SUPFAM" id="SSF49562">
    <property type="entry name" value="C2 domain (Calcium/lipid-binding domain, CaLB)"/>
    <property type="match status" value="1"/>
</dbReference>
<dbReference type="STRING" id="5722.A2F8Y1"/>
<evidence type="ECO:0000313" key="4">
    <source>
        <dbReference type="Proteomes" id="UP000001542"/>
    </source>
</evidence>
<dbReference type="InParanoid" id="A2F8Y1"/>
<dbReference type="OMA" id="FNTRSIN"/>
<dbReference type="Proteomes" id="UP000001542">
    <property type="component" value="Unassembled WGS sequence"/>
</dbReference>
<feature type="compositionally biased region" description="Basic and acidic residues" evidence="1">
    <location>
        <begin position="194"/>
        <end position="214"/>
    </location>
</feature>
<sequence>MELKLKVIEAKELRAADIGLSSDPYCEISIVDKEQKFKTKVIEKNLNPVWNEEFIIPIDNQETDALSIQVLDEDAGKDDVLGFVKIRLDSFKQDYEITDWFELDSTGPLSVINAGQIRLSLTIQTKKSETEEKVDETPAETENTPAEEETKPEEEQQEAEKQPEEAQPNPEQNQEEKAAEEPAENKEQNTTTEEAPKEEEKTEEKPEDEKAESKPEEEEESAENQTDDQKIVKLKERIDLYHQKYLAIKNGKPGLVIPPRAVLKIIQSPTIQRKQAELQKQAEEEEEIQEEGLPNEEEEEVQQNEEEENQQNEEEEQEEQQGKEELENVIKQVSKRAQKIYGKLLEKYQGLTDNSETLKQQKKQREADKDESDLTKLSVDKLKEIYNKLVKENRDLDKQLAQQQQQQPQQQQTE</sequence>
<dbReference type="PANTHER" id="PTHR47800">
    <property type="entry name" value="C2 DOMAIN-CONTAINING PROTEIN"/>
    <property type="match status" value="1"/>
</dbReference>
<feature type="region of interest" description="Disordered" evidence="1">
    <location>
        <begin position="271"/>
        <end position="328"/>
    </location>
</feature>
<dbReference type="SMR" id="A2F8Y1"/>
<feature type="compositionally biased region" description="Basic and acidic residues" evidence="1">
    <location>
        <begin position="174"/>
        <end position="187"/>
    </location>
</feature>
<reference evidence="3" key="1">
    <citation type="submission" date="2006-10" db="EMBL/GenBank/DDBJ databases">
        <authorList>
            <person name="Amadeo P."/>
            <person name="Zhao Q."/>
            <person name="Wortman J."/>
            <person name="Fraser-Liggett C."/>
            <person name="Carlton J."/>
        </authorList>
    </citation>
    <scope>NUCLEOTIDE SEQUENCE</scope>
    <source>
        <strain evidence="3">G3</strain>
    </source>
</reference>
<feature type="domain" description="C2" evidence="2">
    <location>
        <begin position="1"/>
        <end position="101"/>
    </location>
</feature>
<accession>A2F8Y1</accession>
<dbReference type="Gene3D" id="2.60.40.150">
    <property type="entry name" value="C2 domain"/>
    <property type="match status" value="1"/>
</dbReference>
<dbReference type="PROSITE" id="PS50004">
    <property type="entry name" value="C2"/>
    <property type="match status" value="1"/>
</dbReference>
<reference evidence="3" key="2">
    <citation type="journal article" date="2007" name="Science">
        <title>Draft genome sequence of the sexually transmitted pathogen Trichomonas vaginalis.</title>
        <authorList>
            <person name="Carlton J.M."/>
            <person name="Hirt R.P."/>
            <person name="Silva J.C."/>
            <person name="Delcher A.L."/>
            <person name="Schatz M."/>
            <person name="Zhao Q."/>
            <person name="Wortman J.R."/>
            <person name="Bidwell S.L."/>
            <person name="Alsmark U.C.M."/>
            <person name="Besteiro S."/>
            <person name="Sicheritz-Ponten T."/>
            <person name="Noel C.J."/>
            <person name="Dacks J.B."/>
            <person name="Foster P.G."/>
            <person name="Simillion C."/>
            <person name="Van de Peer Y."/>
            <person name="Miranda-Saavedra D."/>
            <person name="Barton G.J."/>
            <person name="Westrop G.D."/>
            <person name="Mueller S."/>
            <person name="Dessi D."/>
            <person name="Fiori P.L."/>
            <person name="Ren Q."/>
            <person name="Paulsen I."/>
            <person name="Zhang H."/>
            <person name="Bastida-Corcuera F.D."/>
            <person name="Simoes-Barbosa A."/>
            <person name="Brown M.T."/>
            <person name="Hayes R.D."/>
            <person name="Mukherjee M."/>
            <person name="Okumura C.Y."/>
            <person name="Schneider R."/>
            <person name="Smith A.J."/>
            <person name="Vanacova S."/>
            <person name="Villalvazo M."/>
            <person name="Haas B.J."/>
            <person name="Pertea M."/>
            <person name="Feldblyum T.V."/>
            <person name="Utterback T.R."/>
            <person name="Shu C.L."/>
            <person name="Osoegawa K."/>
            <person name="de Jong P.J."/>
            <person name="Hrdy I."/>
            <person name="Horvathova L."/>
            <person name="Zubacova Z."/>
            <person name="Dolezal P."/>
            <person name="Malik S.B."/>
            <person name="Logsdon J.M. Jr."/>
            <person name="Henze K."/>
            <person name="Gupta A."/>
            <person name="Wang C.C."/>
            <person name="Dunne R.L."/>
            <person name="Upcroft J.A."/>
            <person name="Upcroft P."/>
            <person name="White O."/>
            <person name="Salzberg S.L."/>
            <person name="Tang P."/>
            <person name="Chiu C.-H."/>
            <person name="Lee Y.-S."/>
            <person name="Embley T.M."/>
            <person name="Coombs G.H."/>
            <person name="Mottram J.C."/>
            <person name="Tachezy J."/>
            <person name="Fraser-Liggett C.M."/>
            <person name="Johnson P.J."/>
        </authorList>
    </citation>
    <scope>NUCLEOTIDE SEQUENCE [LARGE SCALE GENOMIC DNA]</scope>
    <source>
        <strain evidence="3">G3</strain>
    </source>
</reference>
<evidence type="ECO:0000256" key="1">
    <source>
        <dbReference type="SAM" id="MobiDB-lite"/>
    </source>
</evidence>
<dbReference type="OrthoDB" id="19392at2759"/>
<dbReference type="InterPro" id="IPR035892">
    <property type="entry name" value="C2_domain_sf"/>
</dbReference>
<dbReference type="KEGG" id="tva:4756463"/>
<dbReference type="VEuPathDB" id="TrichDB:TVAGG3_0688960"/>
<dbReference type="PANTHER" id="PTHR47800:SF5">
    <property type="entry name" value="FER-1-LIKE PROTEIN 6"/>
    <property type="match status" value="1"/>
</dbReference>
<gene>
    <name evidence="3" type="ORF">TVAG_403450</name>
</gene>
<dbReference type="SMART" id="SM00239">
    <property type="entry name" value="C2"/>
    <property type="match status" value="1"/>
</dbReference>
<dbReference type="EMBL" id="DS113667">
    <property type="protein sequence ID" value="EAX98663.1"/>
    <property type="molecule type" value="Genomic_DNA"/>
</dbReference>
<name>A2F8Y1_TRIV3</name>
<dbReference type="AlphaFoldDB" id="A2F8Y1"/>
<feature type="region of interest" description="Disordered" evidence="1">
    <location>
        <begin position="127"/>
        <end position="231"/>
    </location>
</feature>
<feature type="compositionally biased region" description="Acidic residues" evidence="1">
    <location>
        <begin position="283"/>
        <end position="319"/>
    </location>
</feature>
<dbReference type="RefSeq" id="XP_001311593.1">
    <property type="nucleotide sequence ID" value="XM_001311592.1"/>
</dbReference>
<feature type="compositionally biased region" description="Basic and acidic residues" evidence="1">
    <location>
        <begin position="363"/>
        <end position="375"/>
    </location>
</feature>
<feature type="compositionally biased region" description="Acidic residues" evidence="1">
    <location>
        <begin position="132"/>
        <end position="157"/>
    </location>
</feature>
<dbReference type="InterPro" id="IPR000008">
    <property type="entry name" value="C2_dom"/>
</dbReference>
<feature type="region of interest" description="Disordered" evidence="1">
    <location>
        <begin position="346"/>
        <end position="375"/>
    </location>
</feature>
<dbReference type="FunFam" id="2.60.40.150:FF:000584">
    <property type="entry name" value="C2 domain containing protein"/>
    <property type="match status" value="1"/>
</dbReference>
<evidence type="ECO:0000259" key="2">
    <source>
        <dbReference type="PROSITE" id="PS50004"/>
    </source>
</evidence>
<keyword evidence="4" id="KW-1185">Reference proteome</keyword>
<dbReference type="VEuPathDB" id="TrichDB:TVAG_403450"/>
<dbReference type="GO" id="GO:0010628">
    <property type="term" value="P:positive regulation of gene expression"/>
    <property type="evidence" value="ECO:0000318"/>
    <property type="project" value="GO_Central"/>
</dbReference>
<evidence type="ECO:0000313" key="3">
    <source>
        <dbReference type="EMBL" id="EAX98663.1"/>
    </source>
</evidence>
<dbReference type="Pfam" id="PF00168">
    <property type="entry name" value="C2"/>
    <property type="match status" value="1"/>
</dbReference>
<dbReference type="CDD" id="cd00030">
    <property type="entry name" value="C2"/>
    <property type="match status" value="1"/>
</dbReference>
<proteinExistence type="predicted"/>
<feature type="compositionally biased region" description="Acidic residues" evidence="1">
    <location>
        <begin position="215"/>
        <end position="226"/>
    </location>
</feature>
<organism evidence="3 4">
    <name type="scientific">Trichomonas vaginalis (strain ATCC PRA-98 / G3)</name>
    <dbReference type="NCBI Taxonomy" id="412133"/>
    <lineage>
        <taxon>Eukaryota</taxon>
        <taxon>Metamonada</taxon>
        <taxon>Parabasalia</taxon>
        <taxon>Trichomonadida</taxon>
        <taxon>Trichomonadidae</taxon>
        <taxon>Trichomonas</taxon>
    </lineage>
</organism>